<reference evidence="3" key="1">
    <citation type="journal article" date="2014" name="Int. J. Syst. Evol. Microbiol.">
        <title>Complete genome sequence of Corynebacterium casei LMG S-19264T (=DSM 44701T), isolated from a smear-ripened cheese.</title>
        <authorList>
            <consortium name="US DOE Joint Genome Institute (JGI-PGF)"/>
            <person name="Walter F."/>
            <person name="Albersmeier A."/>
            <person name="Kalinowski J."/>
            <person name="Ruckert C."/>
        </authorList>
    </citation>
    <scope>NUCLEOTIDE SEQUENCE</scope>
    <source>
        <strain evidence="3">CGMCC 4.7201</strain>
    </source>
</reference>
<proteinExistence type="predicted"/>
<feature type="domain" description="NADH:flavin oxidoreductase/NADH oxidase N-terminal" evidence="1">
    <location>
        <begin position="143"/>
        <end position="212"/>
    </location>
</feature>
<dbReference type="GO" id="GO:0003959">
    <property type="term" value="F:NADPH dehydrogenase activity"/>
    <property type="evidence" value="ECO:0007669"/>
    <property type="project" value="InterPro"/>
</dbReference>
<dbReference type="PANTHER" id="PTHR43303">
    <property type="entry name" value="NADPH DEHYDROGENASE C23G7.10C-RELATED"/>
    <property type="match status" value="1"/>
</dbReference>
<dbReference type="InterPro" id="IPR013785">
    <property type="entry name" value="Aldolase_TIM"/>
</dbReference>
<dbReference type="GO" id="GO:0050661">
    <property type="term" value="F:NADP binding"/>
    <property type="evidence" value="ECO:0007669"/>
    <property type="project" value="InterPro"/>
</dbReference>
<dbReference type="InterPro" id="IPR036188">
    <property type="entry name" value="FAD/NAD-bd_sf"/>
</dbReference>
<dbReference type="RefSeq" id="WP_308425167.1">
    <property type="nucleotide sequence ID" value="NZ_BMMS01000023.1"/>
</dbReference>
<dbReference type="InterPro" id="IPR002938">
    <property type="entry name" value="FAD-bd"/>
</dbReference>
<name>A0A917ZUG7_9ACTN</name>
<dbReference type="InterPro" id="IPR044152">
    <property type="entry name" value="YqjM-like"/>
</dbReference>
<dbReference type="GO" id="GO:0071949">
    <property type="term" value="F:FAD binding"/>
    <property type="evidence" value="ECO:0007669"/>
    <property type="project" value="InterPro"/>
</dbReference>
<dbReference type="InterPro" id="IPR001155">
    <property type="entry name" value="OxRdtase_FMN_N"/>
</dbReference>
<organism evidence="3 4">
    <name type="scientific">Wenjunlia tyrosinilytica</name>
    <dbReference type="NCBI Taxonomy" id="1544741"/>
    <lineage>
        <taxon>Bacteria</taxon>
        <taxon>Bacillati</taxon>
        <taxon>Actinomycetota</taxon>
        <taxon>Actinomycetes</taxon>
        <taxon>Kitasatosporales</taxon>
        <taxon>Streptomycetaceae</taxon>
        <taxon>Wenjunlia</taxon>
    </lineage>
</organism>
<evidence type="ECO:0000259" key="2">
    <source>
        <dbReference type="Pfam" id="PF01494"/>
    </source>
</evidence>
<evidence type="ECO:0000313" key="3">
    <source>
        <dbReference type="EMBL" id="GGO94691.1"/>
    </source>
</evidence>
<dbReference type="Gene3D" id="3.50.50.60">
    <property type="entry name" value="FAD/NAD(P)-binding domain"/>
    <property type="match status" value="1"/>
</dbReference>
<dbReference type="Pfam" id="PF01494">
    <property type="entry name" value="FAD_binding_3"/>
    <property type="match status" value="1"/>
</dbReference>
<reference evidence="3" key="2">
    <citation type="submission" date="2020-09" db="EMBL/GenBank/DDBJ databases">
        <authorList>
            <person name="Sun Q."/>
            <person name="Zhou Y."/>
        </authorList>
    </citation>
    <scope>NUCLEOTIDE SEQUENCE</scope>
    <source>
        <strain evidence="3">CGMCC 4.7201</strain>
    </source>
</reference>
<dbReference type="SUPFAM" id="SSF51395">
    <property type="entry name" value="FMN-linked oxidoreductases"/>
    <property type="match status" value="1"/>
</dbReference>
<gene>
    <name evidence="3" type="ORF">GCM10012280_50190</name>
</gene>
<sequence>MRFTTVRNATWRHANIVLLGDAAHTAHYSIGSGTKLAMEDALALAASLEQPGDLAAALDHYERTRKPVVESTQRAAQASLEWFESIDHAIGTEPAQFAFNLLTRSRRVTHDNLRLRDGAYIASLDRWFDRRQPGAAAVPAPPLFQPYTLGGLRLRNRIVAAPVALYRAQDGMPGDIDLIHLGAKALGGAGLVLADMTAVSETGRVTRFQPSLAGVTSVSRRTGWASS</sequence>
<dbReference type="AlphaFoldDB" id="A0A917ZUG7"/>
<dbReference type="GO" id="GO:0010181">
    <property type="term" value="F:FMN binding"/>
    <property type="evidence" value="ECO:0007669"/>
    <property type="project" value="InterPro"/>
</dbReference>
<keyword evidence="4" id="KW-1185">Reference proteome</keyword>
<evidence type="ECO:0000313" key="4">
    <source>
        <dbReference type="Proteomes" id="UP000641932"/>
    </source>
</evidence>
<feature type="domain" description="FAD-binding" evidence="2">
    <location>
        <begin position="9"/>
        <end position="74"/>
    </location>
</feature>
<dbReference type="Pfam" id="PF00724">
    <property type="entry name" value="Oxidored_FMN"/>
    <property type="match status" value="1"/>
</dbReference>
<comment type="caution">
    <text evidence="3">The sequence shown here is derived from an EMBL/GenBank/DDBJ whole genome shotgun (WGS) entry which is preliminary data.</text>
</comment>
<protein>
    <recommendedName>
        <fullName evidence="5">FAD-binding domain-containing protein</fullName>
    </recommendedName>
</protein>
<dbReference type="SUPFAM" id="SSF51905">
    <property type="entry name" value="FAD/NAD(P)-binding domain"/>
    <property type="match status" value="1"/>
</dbReference>
<evidence type="ECO:0008006" key="5">
    <source>
        <dbReference type="Google" id="ProtNLM"/>
    </source>
</evidence>
<dbReference type="EMBL" id="BMMS01000023">
    <property type="protein sequence ID" value="GGO94691.1"/>
    <property type="molecule type" value="Genomic_DNA"/>
</dbReference>
<dbReference type="Proteomes" id="UP000641932">
    <property type="component" value="Unassembled WGS sequence"/>
</dbReference>
<accession>A0A917ZUG7</accession>
<evidence type="ECO:0000259" key="1">
    <source>
        <dbReference type="Pfam" id="PF00724"/>
    </source>
</evidence>
<dbReference type="Gene3D" id="3.20.20.70">
    <property type="entry name" value="Aldolase class I"/>
    <property type="match status" value="1"/>
</dbReference>
<dbReference type="PANTHER" id="PTHR43303:SF3">
    <property type="entry name" value="BLR3436 PROTEIN"/>
    <property type="match status" value="1"/>
</dbReference>